<keyword evidence="4 7" id="KW-0812">Transmembrane</keyword>
<evidence type="ECO:0000256" key="7">
    <source>
        <dbReference type="SAM" id="Phobius"/>
    </source>
</evidence>
<reference evidence="9" key="2">
    <citation type="submission" date="2020-02" db="EMBL/GenBank/DDBJ databases">
        <authorList>
            <person name="Gilchrist C.L.M."/>
            <person name="Chooi Y.-H."/>
        </authorList>
    </citation>
    <scope>NUCLEOTIDE SEQUENCE</scope>
    <source>
        <strain evidence="9">MST-FP2251</strain>
    </source>
</reference>
<evidence type="ECO:0000256" key="4">
    <source>
        <dbReference type="ARBA" id="ARBA00022692"/>
    </source>
</evidence>
<feature type="transmembrane region" description="Helical" evidence="7">
    <location>
        <begin position="319"/>
        <end position="348"/>
    </location>
</feature>
<dbReference type="InterPro" id="IPR020846">
    <property type="entry name" value="MFS_dom"/>
</dbReference>
<dbReference type="Gene3D" id="1.20.1250.20">
    <property type="entry name" value="MFS general substrate transporter like domains"/>
    <property type="match status" value="2"/>
</dbReference>
<keyword evidence="6 7" id="KW-0472">Membrane</keyword>
<feature type="transmembrane region" description="Helical" evidence="7">
    <location>
        <begin position="28"/>
        <end position="51"/>
    </location>
</feature>
<evidence type="ECO:0000256" key="2">
    <source>
        <dbReference type="ARBA" id="ARBA00006829"/>
    </source>
</evidence>
<feature type="transmembrane region" description="Helical" evidence="7">
    <location>
        <begin position="187"/>
        <end position="207"/>
    </location>
</feature>
<reference evidence="9" key="1">
    <citation type="journal article" date="2019" name="Beilstein J. Org. Chem.">
        <title>Nanangenines: drimane sesquiterpenoids as the dominant metabolite cohort of a novel Australian fungus, Aspergillus nanangensis.</title>
        <authorList>
            <person name="Lacey H.J."/>
            <person name="Gilchrist C.L.M."/>
            <person name="Crombie A."/>
            <person name="Kalaitzis J.A."/>
            <person name="Vuong D."/>
            <person name="Rutledge P.J."/>
            <person name="Turner P."/>
            <person name="Pitt J.I."/>
            <person name="Lacey E."/>
            <person name="Chooi Y.H."/>
            <person name="Piggott A.M."/>
        </authorList>
    </citation>
    <scope>NUCLEOTIDE SEQUENCE</scope>
    <source>
        <strain evidence="9">MST-FP2251</strain>
    </source>
</reference>
<evidence type="ECO:0000256" key="1">
    <source>
        <dbReference type="ARBA" id="ARBA00004141"/>
    </source>
</evidence>
<dbReference type="InterPro" id="IPR050930">
    <property type="entry name" value="MFS_Vesicular_Transporter"/>
</dbReference>
<feature type="domain" description="Major facilitator superfamily (MFS) profile" evidence="8">
    <location>
        <begin position="29"/>
        <end position="430"/>
    </location>
</feature>
<dbReference type="PANTHER" id="PTHR23506">
    <property type="entry name" value="GH10249P"/>
    <property type="match status" value="1"/>
</dbReference>
<comment type="similarity">
    <text evidence="2">Belongs to the major facilitator superfamily. Vesicular transporter family.</text>
</comment>
<feature type="transmembrane region" description="Helical" evidence="7">
    <location>
        <begin position="369"/>
        <end position="390"/>
    </location>
</feature>
<evidence type="ECO:0000313" key="10">
    <source>
        <dbReference type="Proteomes" id="UP001194746"/>
    </source>
</evidence>
<evidence type="ECO:0000256" key="3">
    <source>
        <dbReference type="ARBA" id="ARBA00022448"/>
    </source>
</evidence>
<comment type="subcellular location">
    <subcellularLocation>
        <location evidence="1">Membrane</location>
        <topology evidence="1">Multi-pass membrane protein</topology>
    </subcellularLocation>
</comment>
<dbReference type="InterPro" id="IPR036259">
    <property type="entry name" value="MFS_trans_sf"/>
</dbReference>
<feature type="transmembrane region" description="Helical" evidence="7">
    <location>
        <begin position="396"/>
        <end position="415"/>
    </location>
</feature>
<evidence type="ECO:0000313" key="9">
    <source>
        <dbReference type="EMBL" id="KAF9892506.1"/>
    </source>
</evidence>
<comment type="caution">
    <text evidence="9">The sequence shown here is derived from an EMBL/GenBank/DDBJ whole genome shotgun (WGS) entry which is preliminary data.</text>
</comment>
<dbReference type="AlphaFoldDB" id="A0AAD4CTZ4"/>
<dbReference type="PRINTS" id="PR01035">
    <property type="entry name" value="TCRTETA"/>
</dbReference>
<sequence length="430" mass="45691">MSQDNLVDTKPRVSPPPWKLEVRSSRKFVISVVSMAIFTDSFIYGMVVPILPTVLRTRVSVPDDDLQRWMSILLAAFGGAIFLGSPTFGYFADKSASRQGPFIIGLLALAGSTVMFWVATTLMSLVIARILQGLSAAVVWTVGMALVIDTVGKDQVGSAMGYVSMSMTLGTVFGPFIGGAVLSRLGYHAVFVIAIALIAFDIVLRLFMIEQKTAAKWTVPLASNGEAEGLLNSGGSNSRYHAIDQSPQTQPPIEAPDSVVASPDGDLDPFSNGRTSPVPAIVRLMCSGGMLVALAATVVDAMIWSSFDTLVSKNTTQDQILLFVFLFVAGFATTLQMVALMTEVSYGVERLEKERPGIFGQQGGVAQAYGLFNVAWSGGQVVGPLVAGLLVDLGGWTVMVVVFGVLSGVTALMVLQSDPSILRRLGGRQP</sequence>
<dbReference type="InterPro" id="IPR001958">
    <property type="entry name" value="Tet-R_TetA/multi-R_MdtG-like"/>
</dbReference>
<feature type="transmembrane region" description="Helical" evidence="7">
    <location>
        <begin position="284"/>
        <end position="307"/>
    </location>
</feature>
<evidence type="ECO:0000256" key="5">
    <source>
        <dbReference type="ARBA" id="ARBA00022989"/>
    </source>
</evidence>
<feature type="transmembrane region" description="Helical" evidence="7">
    <location>
        <begin position="71"/>
        <end position="90"/>
    </location>
</feature>
<dbReference type="SUPFAM" id="SSF103473">
    <property type="entry name" value="MFS general substrate transporter"/>
    <property type="match status" value="1"/>
</dbReference>
<dbReference type="PANTHER" id="PTHR23506:SF23">
    <property type="entry name" value="GH10249P"/>
    <property type="match status" value="1"/>
</dbReference>
<evidence type="ECO:0000256" key="6">
    <source>
        <dbReference type="ARBA" id="ARBA00023136"/>
    </source>
</evidence>
<dbReference type="InterPro" id="IPR011701">
    <property type="entry name" value="MFS"/>
</dbReference>
<feature type="transmembrane region" description="Helical" evidence="7">
    <location>
        <begin position="102"/>
        <end position="120"/>
    </location>
</feature>
<proteinExistence type="inferred from homology"/>
<dbReference type="CDD" id="cd17325">
    <property type="entry name" value="MFS_MdtG_SLC18_like"/>
    <property type="match status" value="1"/>
</dbReference>
<dbReference type="EMBL" id="VCAU01000012">
    <property type="protein sequence ID" value="KAF9892506.1"/>
    <property type="molecule type" value="Genomic_DNA"/>
</dbReference>
<protein>
    <recommendedName>
        <fullName evidence="8">Major facilitator superfamily (MFS) profile domain-containing protein</fullName>
    </recommendedName>
</protein>
<keyword evidence="10" id="KW-1185">Reference proteome</keyword>
<evidence type="ECO:0000259" key="8">
    <source>
        <dbReference type="PROSITE" id="PS50850"/>
    </source>
</evidence>
<dbReference type="PROSITE" id="PS50850">
    <property type="entry name" value="MFS"/>
    <property type="match status" value="1"/>
</dbReference>
<feature type="transmembrane region" description="Helical" evidence="7">
    <location>
        <begin position="126"/>
        <end position="148"/>
    </location>
</feature>
<dbReference type="GO" id="GO:0016020">
    <property type="term" value="C:membrane"/>
    <property type="evidence" value="ECO:0007669"/>
    <property type="project" value="UniProtKB-SubCell"/>
</dbReference>
<organism evidence="9 10">
    <name type="scientific">Aspergillus nanangensis</name>
    <dbReference type="NCBI Taxonomy" id="2582783"/>
    <lineage>
        <taxon>Eukaryota</taxon>
        <taxon>Fungi</taxon>
        <taxon>Dikarya</taxon>
        <taxon>Ascomycota</taxon>
        <taxon>Pezizomycotina</taxon>
        <taxon>Eurotiomycetes</taxon>
        <taxon>Eurotiomycetidae</taxon>
        <taxon>Eurotiales</taxon>
        <taxon>Aspergillaceae</taxon>
        <taxon>Aspergillus</taxon>
        <taxon>Aspergillus subgen. Circumdati</taxon>
    </lineage>
</organism>
<name>A0AAD4CTZ4_ASPNN</name>
<dbReference type="Pfam" id="PF07690">
    <property type="entry name" value="MFS_1"/>
    <property type="match status" value="1"/>
</dbReference>
<keyword evidence="5 7" id="KW-1133">Transmembrane helix</keyword>
<dbReference type="GO" id="GO:0022857">
    <property type="term" value="F:transmembrane transporter activity"/>
    <property type="evidence" value="ECO:0007669"/>
    <property type="project" value="InterPro"/>
</dbReference>
<dbReference type="Proteomes" id="UP001194746">
    <property type="component" value="Unassembled WGS sequence"/>
</dbReference>
<feature type="transmembrane region" description="Helical" evidence="7">
    <location>
        <begin position="160"/>
        <end position="181"/>
    </location>
</feature>
<keyword evidence="3" id="KW-0813">Transport</keyword>
<gene>
    <name evidence="9" type="ORF">FE257_001615</name>
</gene>
<accession>A0AAD4CTZ4</accession>